<protein>
    <submittedName>
        <fullName evidence="2">Glycosyl transferase family 2</fullName>
    </submittedName>
</protein>
<dbReference type="Proteomes" id="UP000183162">
    <property type="component" value="Unassembled WGS sequence"/>
</dbReference>
<dbReference type="GO" id="GO:0016740">
    <property type="term" value="F:transferase activity"/>
    <property type="evidence" value="ECO:0007669"/>
    <property type="project" value="UniProtKB-KW"/>
</dbReference>
<evidence type="ECO:0000313" key="3">
    <source>
        <dbReference type="Proteomes" id="UP000183162"/>
    </source>
</evidence>
<dbReference type="PANTHER" id="PTHR43630">
    <property type="entry name" value="POLY-BETA-1,6-N-ACETYL-D-GLUCOSAMINE SYNTHASE"/>
    <property type="match status" value="1"/>
</dbReference>
<keyword evidence="2" id="KW-0808">Transferase</keyword>
<dbReference type="EMBL" id="FNGX01000007">
    <property type="protein sequence ID" value="SDL88214.1"/>
    <property type="molecule type" value="Genomic_DNA"/>
</dbReference>
<feature type="domain" description="Glycosyltransferase 2-like" evidence="1">
    <location>
        <begin position="30"/>
        <end position="118"/>
    </location>
</feature>
<dbReference type="InterPro" id="IPR029044">
    <property type="entry name" value="Nucleotide-diphossugar_trans"/>
</dbReference>
<proteinExistence type="predicted"/>
<dbReference type="RefSeq" id="WP_074567283.1">
    <property type="nucleotide sequence ID" value="NZ_FNGX01000007.1"/>
</dbReference>
<accession>A0A1G9NPC2</accession>
<dbReference type="Pfam" id="PF00535">
    <property type="entry name" value="Glycos_transf_2"/>
    <property type="match status" value="1"/>
</dbReference>
<dbReference type="AlphaFoldDB" id="A0A1G9NPC2"/>
<evidence type="ECO:0000259" key="1">
    <source>
        <dbReference type="Pfam" id="PF00535"/>
    </source>
</evidence>
<dbReference type="PANTHER" id="PTHR43630:SF2">
    <property type="entry name" value="GLYCOSYLTRANSFERASE"/>
    <property type="match status" value="1"/>
</dbReference>
<reference evidence="2 3" key="1">
    <citation type="submission" date="2016-10" db="EMBL/GenBank/DDBJ databases">
        <authorList>
            <person name="de Groot N.N."/>
        </authorList>
    </citation>
    <scope>NUCLEOTIDE SEQUENCE [LARGE SCALE GENOMIC DNA]</scope>
    <source>
        <strain evidence="2 3">Sb09</strain>
    </source>
</reference>
<gene>
    <name evidence="2" type="ORF">SAMN05216400_1847</name>
</gene>
<dbReference type="OrthoDB" id="9805856at2"/>
<organism evidence="2 3">
    <name type="scientific">Streptococcus equinus</name>
    <name type="common">Streptococcus bovis</name>
    <dbReference type="NCBI Taxonomy" id="1335"/>
    <lineage>
        <taxon>Bacteria</taxon>
        <taxon>Bacillati</taxon>
        <taxon>Bacillota</taxon>
        <taxon>Bacilli</taxon>
        <taxon>Lactobacillales</taxon>
        <taxon>Streptococcaceae</taxon>
        <taxon>Streptococcus</taxon>
    </lineage>
</organism>
<evidence type="ECO:0000313" key="2">
    <source>
        <dbReference type="EMBL" id="SDL88214.1"/>
    </source>
</evidence>
<dbReference type="SUPFAM" id="SSF53448">
    <property type="entry name" value="Nucleotide-diphospho-sugar transferases"/>
    <property type="match status" value="1"/>
</dbReference>
<sequence length="396" mass="46440">MIKFKESSELDYTIFESCNKENEVKLEGLIMVKNQENYILDTLNSIVNICDTITVVDTGSTDSTVSNVMKYYPNVQIKFLEWEENYAKMRNKCLKFISVGSWVLFIDSDETIDTNLNYDVIHNFLNHIDELYPNKDKICTVKQRHIGRPAFFHIERFVKKTDTLYYAGYVHEEPRSSSEYGMIKLNTDIDLINQGLTNQEIAKFSKETRYCNLLLKNIEKEPDNPRWVSLISPTMIEQNYISKTDYMLLLKKHILKNVCGEISKNNLKNGPYLSYLLERYCVSLIKWDDRKAIPYIQLSKELFPYDINFIVFEMTLFLKNIEHELSQKLKEIINYAEETDKERIHEDSEGTEEALTGIVVRLLCKLGQYEQARKINGIISDELVQKMLTNENKILK</sequence>
<dbReference type="Gene3D" id="3.90.550.10">
    <property type="entry name" value="Spore Coat Polysaccharide Biosynthesis Protein SpsA, Chain A"/>
    <property type="match status" value="1"/>
</dbReference>
<name>A0A1G9NPC2_STREI</name>
<dbReference type="InterPro" id="IPR001173">
    <property type="entry name" value="Glyco_trans_2-like"/>
</dbReference>